<dbReference type="CDD" id="cd00714">
    <property type="entry name" value="GFAT"/>
    <property type="match status" value="1"/>
</dbReference>
<dbReference type="EC" id="2.6.1.16" evidence="3 10"/>
<evidence type="ECO:0000256" key="7">
    <source>
        <dbReference type="ARBA" id="ARBA00022679"/>
    </source>
</evidence>
<dbReference type="PROSITE" id="PS51464">
    <property type="entry name" value="SIS"/>
    <property type="match status" value="2"/>
</dbReference>
<feature type="domain" description="SIS" evidence="12">
    <location>
        <begin position="284"/>
        <end position="425"/>
    </location>
</feature>
<feature type="domain" description="SIS" evidence="12">
    <location>
        <begin position="458"/>
        <end position="599"/>
    </location>
</feature>
<keyword evidence="8" id="KW-0677">Repeat</keyword>
<evidence type="ECO:0000256" key="8">
    <source>
        <dbReference type="ARBA" id="ARBA00022737"/>
    </source>
</evidence>
<feature type="domain" description="Glutamine amidotransferase type-2" evidence="11">
    <location>
        <begin position="2"/>
        <end position="218"/>
    </location>
</feature>
<evidence type="ECO:0000256" key="1">
    <source>
        <dbReference type="ARBA" id="ARBA00001031"/>
    </source>
</evidence>
<name>A0A2N3G4E6_9ACTN</name>
<dbReference type="GO" id="GO:0097367">
    <property type="term" value="F:carbohydrate derivative binding"/>
    <property type="evidence" value="ECO:0007669"/>
    <property type="project" value="InterPro"/>
</dbReference>
<dbReference type="FunFam" id="3.40.50.10490:FF:000002">
    <property type="entry name" value="Glutamine--fructose-6-phosphate aminotransferase [isomerizing]"/>
    <property type="match status" value="1"/>
</dbReference>
<dbReference type="GO" id="GO:0004360">
    <property type="term" value="F:glutamine-fructose-6-phosphate transaminase (isomerizing) activity"/>
    <property type="evidence" value="ECO:0007669"/>
    <property type="project" value="UniProtKB-UniRule"/>
</dbReference>
<evidence type="ECO:0000256" key="3">
    <source>
        <dbReference type="ARBA" id="ARBA00012916"/>
    </source>
</evidence>
<evidence type="ECO:0000313" key="14">
    <source>
        <dbReference type="Proteomes" id="UP000233654"/>
    </source>
</evidence>
<dbReference type="InterPro" id="IPR005855">
    <property type="entry name" value="GFAT"/>
</dbReference>
<gene>
    <name evidence="10 13" type="primary">glmS</name>
    <name evidence="13" type="ORF">CVT63_07840</name>
</gene>
<dbReference type="InterPro" id="IPR035466">
    <property type="entry name" value="GlmS/AgaS_SIS"/>
</dbReference>
<evidence type="ECO:0000259" key="12">
    <source>
        <dbReference type="PROSITE" id="PS51464"/>
    </source>
</evidence>
<evidence type="ECO:0000313" key="13">
    <source>
        <dbReference type="EMBL" id="PKQ27472.1"/>
    </source>
</evidence>
<keyword evidence="7 10" id="KW-0808">Transferase</keyword>
<dbReference type="NCBIfam" id="NF001484">
    <property type="entry name" value="PRK00331.1"/>
    <property type="match status" value="1"/>
</dbReference>
<sequence length="609" mass="66608">MCGIVGYLGKKNAKDVLFEGLRRLEYRGYDSAGICVISPEHDLECVKVAGNLNHLERALKSAELPGGIGIGHTRWATHGAPTERNAHPHLDCGGDIAVVHNGIIENHEKLRATLEDAGHTFVSQTDTETIAHLIEEYYVDDLCEALRRSLEKVEGSFAIAAIHRKQPGVIVASRRDSPLCLGIGDGEYFVASAVPAFLANTRNVLYLEDDEILAVDQHGYGVWTLEGLDVVRDPVVARWDLDAAAKGGYEDFMLKEIHEQPRAVVDTMGDKLTSSGEINIEELGLSSIDARELRRIVVVACGTAFHAGLLAKYLFERWAALPVEIEIASEFRYRNLVVTSEDLVVAISQSGETMDTLAGVREATRRGARVIAIVNTVGSQMTRDAGGVVLTHAGPEIGVAATKTFTAQMCAIYLLAMHIGRLRGALRDARYDRIASSLKSMPDKMRKLLASTEDVVECARKYYSRDDFLFLGRSVSYPIAMEGALKLKEISYIHAEGYPAGEMKHGPIALLDSTVPVVAIVPEDSVYEKMIGNIEEVKARGAPVLAVATEGDLRVERLCDDVLWVPEAPDMLSPLLTVLPLQLFAYHVAKMRGCNVDQPRNLAKTVTVE</sequence>
<evidence type="ECO:0000256" key="2">
    <source>
        <dbReference type="ARBA" id="ARBA00004496"/>
    </source>
</evidence>
<dbReference type="GO" id="GO:0005975">
    <property type="term" value="P:carbohydrate metabolic process"/>
    <property type="evidence" value="ECO:0007669"/>
    <property type="project" value="UniProtKB-UniRule"/>
</dbReference>
<organism evidence="13 14">
    <name type="scientific">Candidatus Anoxymicrobium japonicum</name>
    <dbReference type="NCBI Taxonomy" id="2013648"/>
    <lineage>
        <taxon>Bacteria</taxon>
        <taxon>Bacillati</taxon>
        <taxon>Actinomycetota</taxon>
        <taxon>Candidatus Geothermincolia</taxon>
        <taxon>Candidatus Geothermincolales</taxon>
        <taxon>Candidatus Anoxymicrobiaceae</taxon>
        <taxon>Candidatus Anoxymicrobium</taxon>
    </lineage>
</organism>
<keyword evidence="5 10" id="KW-0963">Cytoplasm</keyword>
<dbReference type="SUPFAM" id="SSF53697">
    <property type="entry name" value="SIS domain"/>
    <property type="match status" value="1"/>
</dbReference>
<dbReference type="GO" id="GO:0006047">
    <property type="term" value="P:UDP-N-acetylglucosamine metabolic process"/>
    <property type="evidence" value="ECO:0007669"/>
    <property type="project" value="TreeGrafter"/>
</dbReference>
<dbReference type="GO" id="GO:0006002">
    <property type="term" value="P:fructose 6-phosphate metabolic process"/>
    <property type="evidence" value="ECO:0007669"/>
    <property type="project" value="TreeGrafter"/>
</dbReference>
<dbReference type="InterPro" id="IPR035490">
    <property type="entry name" value="GlmS/FrlB_SIS"/>
</dbReference>
<dbReference type="Pfam" id="PF01380">
    <property type="entry name" value="SIS"/>
    <property type="match status" value="2"/>
</dbReference>
<comment type="caution">
    <text evidence="13">The sequence shown here is derived from an EMBL/GenBank/DDBJ whole genome shotgun (WGS) entry which is preliminary data.</text>
</comment>
<dbReference type="AlphaFoldDB" id="A0A2N3G4E6"/>
<evidence type="ECO:0000256" key="9">
    <source>
        <dbReference type="ARBA" id="ARBA00022962"/>
    </source>
</evidence>
<comment type="subcellular location">
    <subcellularLocation>
        <location evidence="2 10">Cytoplasm</location>
    </subcellularLocation>
</comment>
<dbReference type="Gene3D" id="3.60.20.10">
    <property type="entry name" value="Glutamine Phosphoribosylpyrophosphate, subunit 1, domain 1"/>
    <property type="match status" value="1"/>
</dbReference>
<dbReference type="PROSITE" id="PS51278">
    <property type="entry name" value="GATASE_TYPE_2"/>
    <property type="match status" value="1"/>
</dbReference>
<dbReference type="NCBIfam" id="TIGR01135">
    <property type="entry name" value="glmS"/>
    <property type="match status" value="1"/>
</dbReference>
<dbReference type="FunFam" id="3.40.50.10490:FF:000001">
    <property type="entry name" value="Glutamine--fructose-6-phosphate aminotransferase [isomerizing]"/>
    <property type="match status" value="1"/>
</dbReference>
<feature type="active site" description="Nucleophile; for GATase activity" evidence="10">
    <location>
        <position position="2"/>
    </location>
</feature>
<dbReference type="InterPro" id="IPR047084">
    <property type="entry name" value="GFAT_N"/>
</dbReference>
<dbReference type="GO" id="GO:0046349">
    <property type="term" value="P:amino sugar biosynthetic process"/>
    <property type="evidence" value="ECO:0007669"/>
    <property type="project" value="UniProtKB-ARBA"/>
</dbReference>
<evidence type="ECO:0000256" key="4">
    <source>
        <dbReference type="ARBA" id="ARBA00016090"/>
    </source>
</evidence>
<dbReference type="GO" id="GO:0005829">
    <property type="term" value="C:cytosol"/>
    <property type="evidence" value="ECO:0007669"/>
    <property type="project" value="TreeGrafter"/>
</dbReference>
<protein>
    <recommendedName>
        <fullName evidence="4 10">Glutamine--fructose-6-phosphate aminotransferase [isomerizing]</fullName>
        <ecNumber evidence="3 10">2.6.1.16</ecNumber>
    </recommendedName>
    <alternativeName>
        <fullName evidence="10">D-fructose-6-phosphate amidotransferase</fullName>
    </alternativeName>
    <alternativeName>
        <fullName evidence="10">GFAT</fullName>
    </alternativeName>
    <alternativeName>
        <fullName evidence="10">Glucosamine-6-phosphate synthase</fullName>
    </alternativeName>
    <alternativeName>
        <fullName evidence="10">Hexosephosphate aminotransferase</fullName>
    </alternativeName>
    <alternativeName>
        <fullName evidence="10">L-glutamine--D-fructose-6-phosphate amidotransferase</fullName>
    </alternativeName>
</protein>
<dbReference type="InterPro" id="IPR017932">
    <property type="entry name" value="GATase_2_dom"/>
</dbReference>
<dbReference type="InterPro" id="IPR001347">
    <property type="entry name" value="SIS_dom"/>
</dbReference>
<comment type="catalytic activity">
    <reaction evidence="1 10">
        <text>D-fructose 6-phosphate + L-glutamine = D-glucosamine 6-phosphate + L-glutamate</text>
        <dbReference type="Rhea" id="RHEA:13237"/>
        <dbReference type="ChEBI" id="CHEBI:29985"/>
        <dbReference type="ChEBI" id="CHEBI:58359"/>
        <dbReference type="ChEBI" id="CHEBI:58725"/>
        <dbReference type="ChEBI" id="CHEBI:61527"/>
        <dbReference type="EC" id="2.6.1.16"/>
    </reaction>
</comment>
<dbReference type="HAMAP" id="MF_00164">
    <property type="entry name" value="GlmS"/>
    <property type="match status" value="1"/>
</dbReference>
<dbReference type="Pfam" id="PF13522">
    <property type="entry name" value="GATase_6"/>
    <property type="match status" value="1"/>
</dbReference>
<dbReference type="GO" id="GO:0006487">
    <property type="term" value="P:protein N-linked glycosylation"/>
    <property type="evidence" value="ECO:0007669"/>
    <property type="project" value="TreeGrafter"/>
</dbReference>
<dbReference type="InterPro" id="IPR029055">
    <property type="entry name" value="Ntn_hydrolases_N"/>
</dbReference>
<dbReference type="EMBL" id="PHEX01000092">
    <property type="protein sequence ID" value="PKQ27472.1"/>
    <property type="molecule type" value="Genomic_DNA"/>
</dbReference>
<dbReference type="SUPFAM" id="SSF56235">
    <property type="entry name" value="N-terminal nucleophile aminohydrolases (Ntn hydrolases)"/>
    <property type="match status" value="1"/>
</dbReference>
<dbReference type="PANTHER" id="PTHR10937">
    <property type="entry name" value="GLUCOSAMINE--FRUCTOSE-6-PHOSPHATE AMINOTRANSFERASE, ISOMERIZING"/>
    <property type="match status" value="1"/>
</dbReference>
<dbReference type="CDD" id="cd05008">
    <property type="entry name" value="SIS_GlmS_GlmD_1"/>
    <property type="match status" value="1"/>
</dbReference>
<comment type="subunit">
    <text evidence="10">Homodimer.</text>
</comment>
<dbReference type="PANTHER" id="PTHR10937:SF0">
    <property type="entry name" value="GLUTAMINE--FRUCTOSE-6-PHOSPHATE TRANSAMINASE (ISOMERIZING)"/>
    <property type="match status" value="1"/>
</dbReference>
<keyword evidence="9" id="KW-0315">Glutamine amidotransferase</keyword>
<proteinExistence type="inferred from homology"/>
<comment type="function">
    <text evidence="10">Catalyzes the first step in hexosamine metabolism, converting fructose-6P into glucosamine-6P using glutamine as a nitrogen source.</text>
</comment>
<keyword evidence="6 10" id="KW-0032">Aminotransferase</keyword>
<evidence type="ECO:0000259" key="11">
    <source>
        <dbReference type="PROSITE" id="PS51278"/>
    </source>
</evidence>
<dbReference type="Proteomes" id="UP000233654">
    <property type="component" value="Unassembled WGS sequence"/>
</dbReference>
<feature type="active site" description="For Fru-6P isomerization activity" evidence="10">
    <location>
        <position position="604"/>
    </location>
</feature>
<dbReference type="CDD" id="cd05009">
    <property type="entry name" value="SIS_GlmS_GlmD_2"/>
    <property type="match status" value="1"/>
</dbReference>
<dbReference type="FunFam" id="3.60.20.10:FF:000006">
    <property type="entry name" value="Glutamine--fructose-6-phosphate aminotransferase [isomerizing]"/>
    <property type="match status" value="1"/>
</dbReference>
<dbReference type="Gene3D" id="3.40.50.10490">
    <property type="entry name" value="Glucose-6-phosphate isomerase like protein, domain 1"/>
    <property type="match status" value="2"/>
</dbReference>
<accession>A0A2N3G4E6</accession>
<feature type="initiator methionine" description="Removed" evidence="10">
    <location>
        <position position="1"/>
    </location>
</feature>
<evidence type="ECO:0000256" key="10">
    <source>
        <dbReference type="HAMAP-Rule" id="MF_00164"/>
    </source>
</evidence>
<evidence type="ECO:0000256" key="5">
    <source>
        <dbReference type="ARBA" id="ARBA00022490"/>
    </source>
</evidence>
<evidence type="ECO:0000256" key="6">
    <source>
        <dbReference type="ARBA" id="ARBA00022576"/>
    </source>
</evidence>
<dbReference type="InterPro" id="IPR046348">
    <property type="entry name" value="SIS_dom_sf"/>
</dbReference>
<reference evidence="13 14" key="1">
    <citation type="journal article" date="2017" name="ISME J.">
        <title>Potential for microbial H2 and metal transformations associated with novel bacteria and archaea in deep terrestrial subsurface sediments.</title>
        <authorList>
            <person name="Hernsdorf A.W."/>
            <person name="Amano Y."/>
            <person name="Miyakawa K."/>
            <person name="Ise K."/>
            <person name="Suzuki Y."/>
            <person name="Anantharaman K."/>
            <person name="Probst A."/>
            <person name="Burstein D."/>
            <person name="Thomas B.C."/>
            <person name="Banfield J.F."/>
        </authorList>
    </citation>
    <scope>NUCLEOTIDE SEQUENCE [LARGE SCALE GENOMIC DNA]</scope>
    <source>
        <strain evidence="13">HGW-Actinobacteria-3</strain>
    </source>
</reference>